<feature type="compositionally biased region" description="Acidic residues" evidence="1">
    <location>
        <begin position="303"/>
        <end position="316"/>
    </location>
</feature>
<dbReference type="AlphaFoldDB" id="A0A9K3D1W4"/>
<feature type="non-terminal residue" evidence="2">
    <location>
        <position position="361"/>
    </location>
</feature>
<evidence type="ECO:0000313" key="2">
    <source>
        <dbReference type="EMBL" id="GIQ86707.1"/>
    </source>
</evidence>
<accession>A0A9K3D1W4</accession>
<name>A0A9K3D1W4_9EUKA</name>
<protein>
    <submittedName>
        <fullName evidence="2">Uncharacterized protein</fullName>
    </submittedName>
</protein>
<evidence type="ECO:0000256" key="1">
    <source>
        <dbReference type="SAM" id="MobiDB-lite"/>
    </source>
</evidence>
<dbReference type="Proteomes" id="UP000265618">
    <property type="component" value="Unassembled WGS sequence"/>
</dbReference>
<dbReference type="InterPro" id="IPR038078">
    <property type="entry name" value="PhoU-like_sf"/>
</dbReference>
<organism evidence="2 3">
    <name type="scientific">Kipferlia bialata</name>
    <dbReference type="NCBI Taxonomy" id="797122"/>
    <lineage>
        <taxon>Eukaryota</taxon>
        <taxon>Metamonada</taxon>
        <taxon>Carpediemonas-like organisms</taxon>
        <taxon>Kipferlia</taxon>
    </lineage>
</organism>
<feature type="region of interest" description="Disordered" evidence="1">
    <location>
        <begin position="292"/>
        <end position="317"/>
    </location>
</feature>
<reference evidence="2 3" key="1">
    <citation type="journal article" date="2018" name="PLoS ONE">
        <title>The draft genome of Kipferlia bialata reveals reductive genome evolution in fornicate parasites.</title>
        <authorList>
            <person name="Tanifuji G."/>
            <person name="Takabayashi S."/>
            <person name="Kume K."/>
            <person name="Takagi M."/>
            <person name="Nakayama T."/>
            <person name="Kamikawa R."/>
            <person name="Inagaki Y."/>
            <person name="Hashimoto T."/>
        </authorList>
    </citation>
    <scope>NUCLEOTIDE SEQUENCE [LARGE SCALE GENOMIC DNA]</scope>
    <source>
        <strain evidence="2">NY0173</strain>
    </source>
</reference>
<dbReference type="SUPFAM" id="SSF109755">
    <property type="entry name" value="PhoU-like"/>
    <property type="match status" value="1"/>
</dbReference>
<evidence type="ECO:0000313" key="3">
    <source>
        <dbReference type="Proteomes" id="UP000265618"/>
    </source>
</evidence>
<keyword evidence="3" id="KW-1185">Reference proteome</keyword>
<gene>
    <name evidence="2" type="ORF">KIPB_008609</name>
</gene>
<comment type="caution">
    <text evidence="2">The sequence shown here is derived from an EMBL/GenBank/DDBJ whole genome shotgun (WGS) entry which is preliminary data.</text>
</comment>
<proteinExistence type="predicted"/>
<dbReference type="EMBL" id="BDIP01002706">
    <property type="protein sequence ID" value="GIQ86707.1"/>
    <property type="molecule type" value="Genomic_DNA"/>
</dbReference>
<sequence>AISPASTLIDEMERLAEETPRQIANAHTLFNVINTLIFIWFTGPIAKIVQYAIPVKESESVTGTKEPRYLNECFLGTPALALDCLRMEVGEMGACVNDIYKAFQGVDKEAQEAAMLKAQEDVNALDRAILTFAHQIGSKELPAKYSTRLETLLGVTNDFQIICDIIVLHGTELSTKWDSMSLSDHAGPNTLSIMREHHKIVQGALSCAVAAIQDDDASSATHLSESVGIPAHSTRRSIIKRERLVNISTESMRLEVYRIESDIIELYKRIFYFSRRIAKTVTQDTTTLSRVVSRVPSAHPSEVDEETDGTEGDWDVSAESPVPPVTVDLNDVTSILQVQDLLAQPSPAKDTPNNTTNDNIV</sequence>
<dbReference type="Gene3D" id="1.20.58.220">
    <property type="entry name" value="Phosphate transport system protein phou homolog 2, domain 2"/>
    <property type="match status" value="1"/>
</dbReference>